<dbReference type="OrthoDB" id="3235423at2759"/>
<dbReference type="InParanoid" id="A0A0C3GPI2"/>
<organism evidence="1 2">
    <name type="scientific">Piloderma croceum (strain F 1598)</name>
    <dbReference type="NCBI Taxonomy" id="765440"/>
    <lineage>
        <taxon>Eukaryota</taxon>
        <taxon>Fungi</taxon>
        <taxon>Dikarya</taxon>
        <taxon>Basidiomycota</taxon>
        <taxon>Agaricomycotina</taxon>
        <taxon>Agaricomycetes</taxon>
        <taxon>Agaricomycetidae</taxon>
        <taxon>Atheliales</taxon>
        <taxon>Atheliaceae</taxon>
        <taxon>Piloderma</taxon>
    </lineage>
</organism>
<reference evidence="2" key="2">
    <citation type="submission" date="2015-01" db="EMBL/GenBank/DDBJ databases">
        <title>Evolutionary Origins and Diversification of the Mycorrhizal Mutualists.</title>
        <authorList>
            <consortium name="DOE Joint Genome Institute"/>
            <consortium name="Mycorrhizal Genomics Consortium"/>
            <person name="Kohler A."/>
            <person name="Kuo A."/>
            <person name="Nagy L.G."/>
            <person name="Floudas D."/>
            <person name="Copeland A."/>
            <person name="Barry K.W."/>
            <person name="Cichocki N."/>
            <person name="Veneault-Fourrey C."/>
            <person name="LaButti K."/>
            <person name="Lindquist E.A."/>
            <person name="Lipzen A."/>
            <person name="Lundell T."/>
            <person name="Morin E."/>
            <person name="Murat C."/>
            <person name="Riley R."/>
            <person name="Ohm R."/>
            <person name="Sun H."/>
            <person name="Tunlid A."/>
            <person name="Henrissat B."/>
            <person name="Grigoriev I.V."/>
            <person name="Hibbett D.S."/>
            <person name="Martin F."/>
        </authorList>
    </citation>
    <scope>NUCLEOTIDE SEQUENCE [LARGE SCALE GENOMIC DNA]</scope>
    <source>
        <strain evidence="2">F 1598</strain>
    </source>
</reference>
<dbReference type="AlphaFoldDB" id="A0A0C3GPI2"/>
<dbReference type="EMBL" id="KN832970">
    <property type="protein sequence ID" value="KIM92456.1"/>
    <property type="molecule type" value="Genomic_DNA"/>
</dbReference>
<name>A0A0C3GPI2_PILCF</name>
<accession>A0A0C3GPI2</accession>
<keyword evidence="2" id="KW-1185">Reference proteome</keyword>
<evidence type="ECO:0008006" key="3">
    <source>
        <dbReference type="Google" id="ProtNLM"/>
    </source>
</evidence>
<sequence length="525" mass="57894">MTSPWSWMPGAPFEGTQVSDASRIWNRKLWGGEMIFAQSSLFTPGRADIIMSCTIDVPSNLHLTHQHIRSATRALRFSHPTIASKVVWPPGPPNVAEAKFAYESPASEGQVTSWLDSVVFAHRESATEGEGTKDVEALLSTLRVDLGLADAVRTDDQLKLFHVLPCAQKPQVHGILMLLRHAVFDGVAAWEVMDCWLRELSKVTGISPNPATLPFAWGTEVSRLARPVADRTSRPWSPSDLHTDWPILKHVNKILDHPSTSFGLPLPHSTAPFTGTDYITVTFPESVAQGLVRNARKNGCKMFSVELASILMTCIRVNPPDAGEHRVILPFNPVNLRSRLSTTDPVEIVSATGFNVLEAADLHRFVTCTGDEATLEAVWTIAKEIQAQMTEQDEWQDDAARTAPVVIKTLADSIFERPPPSYPMRVFGITNFGVVDSILKPEYPVPGTSSSLKIINARFCNVIFHLPESLLPILLHAYTLQGLLYYSFSYSPAHMGKDADAAEEGPATFTKFLKELEIVTKLLAV</sequence>
<protein>
    <recommendedName>
        <fullName evidence="3">Diacylglycerol O-acyltransferase</fullName>
    </recommendedName>
</protein>
<proteinExistence type="predicted"/>
<gene>
    <name evidence="1" type="ORF">PILCRDRAFT_485</name>
</gene>
<evidence type="ECO:0000313" key="1">
    <source>
        <dbReference type="EMBL" id="KIM92456.1"/>
    </source>
</evidence>
<reference evidence="1 2" key="1">
    <citation type="submission" date="2014-04" db="EMBL/GenBank/DDBJ databases">
        <authorList>
            <consortium name="DOE Joint Genome Institute"/>
            <person name="Kuo A."/>
            <person name="Tarkka M."/>
            <person name="Buscot F."/>
            <person name="Kohler A."/>
            <person name="Nagy L.G."/>
            <person name="Floudas D."/>
            <person name="Copeland A."/>
            <person name="Barry K.W."/>
            <person name="Cichocki N."/>
            <person name="Veneault-Fourrey C."/>
            <person name="LaButti K."/>
            <person name="Lindquist E.A."/>
            <person name="Lipzen A."/>
            <person name="Lundell T."/>
            <person name="Morin E."/>
            <person name="Murat C."/>
            <person name="Sun H."/>
            <person name="Tunlid A."/>
            <person name="Henrissat B."/>
            <person name="Grigoriev I.V."/>
            <person name="Hibbett D.S."/>
            <person name="Martin F."/>
            <person name="Nordberg H.P."/>
            <person name="Cantor M.N."/>
            <person name="Hua S.X."/>
        </authorList>
    </citation>
    <scope>NUCLEOTIDE SEQUENCE [LARGE SCALE GENOMIC DNA]</scope>
    <source>
        <strain evidence="1 2">F 1598</strain>
    </source>
</reference>
<evidence type="ECO:0000313" key="2">
    <source>
        <dbReference type="Proteomes" id="UP000054166"/>
    </source>
</evidence>
<dbReference type="Gene3D" id="3.30.559.10">
    <property type="entry name" value="Chloramphenicol acetyltransferase-like domain"/>
    <property type="match status" value="1"/>
</dbReference>
<dbReference type="Proteomes" id="UP000054166">
    <property type="component" value="Unassembled WGS sequence"/>
</dbReference>
<dbReference type="InterPro" id="IPR023213">
    <property type="entry name" value="CAT-like_dom_sf"/>
</dbReference>
<dbReference type="SUPFAM" id="SSF52777">
    <property type="entry name" value="CoA-dependent acyltransferases"/>
    <property type="match status" value="1"/>
</dbReference>
<dbReference type="HOGENOM" id="CLU_452008_0_0_1"/>